<proteinExistence type="predicted"/>
<dbReference type="Gene3D" id="2.60.40.2700">
    <property type="match status" value="2"/>
</dbReference>
<sequence length="412" mass="42820">MGKQITVTITGSKSGYTSLSRSSAATARVTGPAPSTFPAPSVYYEREEASLEPEPTVQVQLLPNYGGLDVQDGSFEYELDGSGVWVSSVYFSVDIDWHIIELPAGEHSMRWRTAGTVNGKTVVGATSAWESIVSRGFPTETQPTAKVSGSSVTFTWDARDALNGNSGAKGVYYGLYGVPELEVDRVNAPIAGSITFDIGYAKTVNFYITFAELGDNAGWGEVSATTGPKPSATQLLTSTPAPSIIGTAKVGNILTARTSTWEPKPVTLSYQWNRNGNAIVGATNPTYTVVPADAGTQITISVTGAKAGFTSATKTSAATARVPQPVITGVAPTVSGVLKVGQTLTAKAGAWAPQPVTVTYQWKRNGVTIPGATATTYSLVAADKGATITVATTGTKAGYPSLVKTSAGKRIA</sequence>
<gene>
    <name evidence="1" type="ORF">DZF93_08455</name>
</gene>
<comment type="caution">
    <text evidence="1">The sequence shown here is derived from an EMBL/GenBank/DDBJ whole genome shotgun (WGS) entry which is preliminary data.</text>
</comment>
<dbReference type="Proteomes" id="UP000266634">
    <property type="component" value="Unassembled WGS sequence"/>
</dbReference>
<organism evidence="1 2">
    <name type="scientific">Clavibacter michiganensis subsp. insidiosus</name>
    <dbReference type="NCBI Taxonomy" id="33014"/>
    <lineage>
        <taxon>Bacteria</taxon>
        <taxon>Bacillati</taxon>
        <taxon>Actinomycetota</taxon>
        <taxon>Actinomycetes</taxon>
        <taxon>Micrococcales</taxon>
        <taxon>Microbacteriaceae</taxon>
        <taxon>Clavibacter</taxon>
    </lineage>
</organism>
<name>A0A399S5Q0_9MICO</name>
<accession>A0A399S5Q0</accession>
<reference evidence="1 2" key="1">
    <citation type="submission" date="2018-08" db="EMBL/GenBank/DDBJ databases">
        <title>Genome Sequence of Clavibacter michiganensis Subspecies type strains, and the Atypical Peach-Colored Strains Isolated from Tomato.</title>
        <authorList>
            <person name="Osdaghi E."/>
            <person name="Portier P."/>
            <person name="Briand M."/>
            <person name="Jacques M.-A."/>
        </authorList>
    </citation>
    <scope>NUCLEOTIDE SEQUENCE [LARGE SCALE GENOMIC DNA]</scope>
    <source>
        <strain evidence="1 2">CFBP 6488</strain>
    </source>
</reference>
<dbReference type="EMBL" id="QWEA01000286">
    <property type="protein sequence ID" value="RIJ37147.1"/>
    <property type="molecule type" value="Genomic_DNA"/>
</dbReference>
<dbReference type="AlphaFoldDB" id="A0A399S5Q0"/>
<evidence type="ECO:0000313" key="1">
    <source>
        <dbReference type="EMBL" id="RIJ37147.1"/>
    </source>
</evidence>
<protein>
    <submittedName>
        <fullName evidence="1">Uncharacterized protein</fullName>
    </submittedName>
</protein>
<evidence type="ECO:0000313" key="2">
    <source>
        <dbReference type="Proteomes" id="UP000266634"/>
    </source>
</evidence>